<comment type="similarity">
    <text evidence="13">Belongs to the class-I aminoacyl-tRNA synthetase family. MetG type 2B subfamily.</text>
</comment>
<dbReference type="FunFam" id="2.40.50.140:FF:000042">
    <property type="entry name" value="Methionine--tRNA ligase"/>
    <property type="match status" value="1"/>
</dbReference>
<feature type="short sequence motif" description="'KMSKS' region" evidence="13">
    <location>
        <begin position="299"/>
        <end position="303"/>
    </location>
</feature>
<dbReference type="Gene3D" id="2.170.220.10">
    <property type="match status" value="1"/>
</dbReference>
<dbReference type="NCBIfam" id="NF008900">
    <property type="entry name" value="PRK12267.1"/>
    <property type="match status" value="1"/>
</dbReference>
<dbReference type="AlphaFoldDB" id="A0A932HXI2"/>
<evidence type="ECO:0000256" key="10">
    <source>
        <dbReference type="ARBA" id="ARBA00022917"/>
    </source>
</evidence>
<dbReference type="NCBIfam" id="TIGR00399">
    <property type="entry name" value="metG_C_term"/>
    <property type="match status" value="1"/>
</dbReference>
<dbReference type="Gene3D" id="3.40.50.620">
    <property type="entry name" value="HUPs"/>
    <property type="match status" value="1"/>
</dbReference>
<dbReference type="NCBIfam" id="TIGR00398">
    <property type="entry name" value="metG"/>
    <property type="match status" value="1"/>
</dbReference>
<dbReference type="Pfam" id="PF09334">
    <property type="entry name" value="tRNA-synt_1g"/>
    <property type="match status" value="1"/>
</dbReference>
<keyword evidence="7 13" id="KW-0547">Nucleotide-binding</keyword>
<dbReference type="InterPro" id="IPR004495">
    <property type="entry name" value="Met-tRNA-synth_bsu_C"/>
</dbReference>
<dbReference type="InterPro" id="IPR012340">
    <property type="entry name" value="NA-bd_OB-fold"/>
</dbReference>
<dbReference type="PRINTS" id="PR01041">
    <property type="entry name" value="TRNASYNTHMET"/>
</dbReference>
<dbReference type="SUPFAM" id="SSF47323">
    <property type="entry name" value="Anticodon-binding domain of a subclass of class I aminoacyl-tRNA synthetases"/>
    <property type="match status" value="1"/>
</dbReference>
<evidence type="ECO:0000256" key="3">
    <source>
        <dbReference type="ARBA" id="ARBA00011738"/>
    </source>
</evidence>
<dbReference type="PANTHER" id="PTHR43326">
    <property type="entry name" value="METHIONYL-TRNA SYNTHETASE"/>
    <property type="match status" value="1"/>
</dbReference>
<dbReference type="InterPro" id="IPR002547">
    <property type="entry name" value="tRNA-bd_dom"/>
</dbReference>
<evidence type="ECO:0000256" key="7">
    <source>
        <dbReference type="ARBA" id="ARBA00022741"/>
    </source>
</evidence>
<dbReference type="InterPro" id="IPR041872">
    <property type="entry name" value="Anticodon_Met"/>
</dbReference>
<dbReference type="HAMAP" id="MF_01228">
    <property type="entry name" value="Met_tRNA_synth_type2"/>
    <property type="match status" value="1"/>
</dbReference>
<evidence type="ECO:0000313" key="17">
    <source>
        <dbReference type="Proteomes" id="UP000782312"/>
    </source>
</evidence>
<dbReference type="CDD" id="cd07957">
    <property type="entry name" value="Anticodon_Ia_Met"/>
    <property type="match status" value="1"/>
</dbReference>
<evidence type="ECO:0000256" key="5">
    <source>
        <dbReference type="ARBA" id="ARBA00022555"/>
    </source>
</evidence>
<dbReference type="SUPFAM" id="SSF52374">
    <property type="entry name" value="Nucleotidylyl transferase"/>
    <property type="match status" value="1"/>
</dbReference>
<dbReference type="InterPro" id="IPR033911">
    <property type="entry name" value="MetRS_core"/>
</dbReference>
<dbReference type="PANTHER" id="PTHR43326:SF1">
    <property type="entry name" value="METHIONINE--TRNA LIGASE, MITOCHONDRIAL"/>
    <property type="match status" value="1"/>
</dbReference>
<dbReference type="InterPro" id="IPR009080">
    <property type="entry name" value="tRNAsynth_Ia_anticodon-bd"/>
</dbReference>
<evidence type="ECO:0000256" key="2">
    <source>
        <dbReference type="ARBA" id="ARBA00004496"/>
    </source>
</evidence>
<comment type="caution">
    <text evidence="16">The sequence shown here is derived from an EMBL/GenBank/DDBJ whole genome shotgun (WGS) entry which is preliminary data.</text>
</comment>
<keyword evidence="6 13" id="KW-0436">Ligase</keyword>
<dbReference type="CDD" id="cd02800">
    <property type="entry name" value="tRNA_bind_EcMetRS_like"/>
    <property type="match status" value="1"/>
</dbReference>
<evidence type="ECO:0000256" key="11">
    <source>
        <dbReference type="ARBA" id="ARBA00023146"/>
    </source>
</evidence>
<comment type="catalytic activity">
    <reaction evidence="12 13">
        <text>tRNA(Met) + L-methionine + ATP = L-methionyl-tRNA(Met) + AMP + diphosphate</text>
        <dbReference type="Rhea" id="RHEA:13481"/>
        <dbReference type="Rhea" id="RHEA-COMP:9667"/>
        <dbReference type="Rhea" id="RHEA-COMP:9698"/>
        <dbReference type="ChEBI" id="CHEBI:30616"/>
        <dbReference type="ChEBI" id="CHEBI:33019"/>
        <dbReference type="ChEBI" id="CHEBI:57844"/>
        <dbReference type="ChEBI" id="CHEBI:78442"/>
        <dbReference type="ChEBI" id="CHEBI:78530"/>
        <dbReference type="ChEBI" id="CHEBI:456215"/>
        <dbReference type="EC" id="6.1.1.10"/>
    </reaction>
</comment>
<keyword evidence="8 13" id="KW-0067">ATP-binding</keyword>
<comment type="subcellular location">
    <subcellularLocation>
        <location evidence="2 13">Cytoplasm</location>
    </subcellularLocation>
</comment>
<dbReference type="InterPro" id="IPR014758">
    <property type="entry name" value="Met-tRNA_synth"/>
</dbReference>
<feature type="region of interest" description="Disordered" evidence="14">
    <location>
        <begin position="533"/>
        <end position="554"/>
    </location>
</feature>
<dbReference type="InterPro" id="IPR015413">
    <property type="entry name" value="Methionyl/Leucyl_tRNA_Synth"/>
</dbReference>
<comment type="function">
    <text evidence="1 13">Is required not only for elongation of protein synthesis but also for the initiation of all mRNA translation through initiator tRNA(fMet) aminoacylation.</text>
</comment>
<evidence type="ECO:0000313" key="16">
    <source>
        <dbReference type="EMBL" id="MBI3126228.1"/>
    </source>
</evidence>
<proteinExistence type="inferred from homology"/>
<dbReference type="GO" id="GO:0000049">
    <property type="term" value="F:tRNA binding"/>
    <property type="evidence" value="ECO:0007669"/>
    <property type="project" value="UniProtKB-UniRule"/>
</dbReference>
<gene>
    <name evidence="13 16" type="primary">metG</name>
    <name evidence="16" type="ORF">HYZ11_01315</name>
</gene>
<evidence type="ECO:0000256" key="13">
    <source>
        <dbReference type="HAMAP-Rule" id="MF_01228"/>
    </source>
</evidence>
<sequence>MTKPFYITTPIYYVNDKPHLGHAYTTVAADAKARFHRLRGEPAFLLTGTDENAQKVERVARAAGEDPLAFCDAYSAKFRELWAKLNIRYDDYIRTTEERHKLGVQEIWRRVREAGDIYLGSYAGWYAVRDEAFYAEEEISEGPDGKKVAPTGAEVEWVEEPSYFFRLGKYQEPLLAHYRAHPEFVQPETRRNEVVRFVESGLRDLSVSRTSIKWGIPVPDDPAHVVYVWFDALSNYLTAGGFGPGGAAPGNPWPADQHFIGMDIIRFHAVFWPAFLMSAGVPLPKQVFSHGWWTVEGQKMSKSLGNAVDPHWLIEEYGVDPIRYFLLREIAFGLDGDFSHRALIERINSDLANDLGNLLHRTLSMVKRYRGGRVRRAPGGEGEAEEALRRNARECAGRYVQQMEATNFQEALRAALQVVGAANKYLDSSAPWALAKEKREERLDAVLYHAAASARLAAVLVSPVMPAAAEKMGRQLGLPEGWLSGPFDRLAALESLPDSLETKLGEPVFPRIEEDAREEIQRKVAARIAGGEALPVPAGEKPGPKAGEGEADAGGEAANLVTIDDFRKLDLRAARVMAAEAVPKSKNLLKLQVTLGGAPRTVVAGIARHYAPEALVGRTIILVANLAPARLMGIESQGMLLAARDGDRLLVAGVEGEISPGAKIQ</sequence>
<keyword evidence="4 13" id="KW-0963">Cytoplasm</keyword>
<keyword evidence="5 13" id="KW-0820">tRNA-binding</keyword>
<keyword evidence="10 13" id="KW-0648">Protein biosynthesis</keyword>
<comment type="subunit">
    <text evidence="3 13">Homodimer.</text>
</comment>
<dbReference type="GO" id="GO:0006431">
    <property type="term" value="P:methionyl-tRNA aminoacylation"/>
    <property type="evidence" value="ECO:0007669"/>
    <property type="project" value="UniProtKB-UniRule"/>
</dbReference>
<name>A0A932HXI2_UNCTE</name>
<reference evidence="16" key="1">
    <citation type="submission" date="2020-07" db="EMBL/GenBank/DDBJ databases">
        <title>Huge and variable diversity of episymbiotic CPR bacteria and DPANN archaea in groundwater ecosystems.</title>
        <authorList>
            <person name="He C.Y."/>
            <person name="Keren R."/>
            <person name="Whittaker M."/>
            <person name="Farag I.F."/>
            <person name="Doudna J."/>
            <person name="Cate J.H.D."/>
            <person name="Banfield J.F."/>
        </authorList>
    </citation>
    <scope>NUCLEOTIDE SEQUENCE</scope>
    <source>
        <strain evidence="16">NC_groundwater_763_Ag_S-0.2um_68_21</strain>
    </source>
</reference>
<evidence type="ECO:0000256" key="12">
    <source>
        <dbReference type="ARBA" id="ARBA00047364"/>
    </source>
</evidence>
<evidence type="ECO:0000256" key="8">
    <source>
        <dbReference type="ARBA" id="ARBA00022840"/>
    </source>
</evidence>
<feature type="short sequence motif" description="'HIGH' region" evidence="13">
    <location>
        <begin position="12"/>
        <end position="22"/>
    </location>
</feature>
<dbReference type="GO" id="GO:0004825">
    <property type="term" value="F:methionine-tRNA ligase activity"/>
    <property type="evidence" value="ECO:0007669"/>
    <property type="project" value="UniProtKB-UniRule"/>
</dbReference>
<organism evidence="16 17">
    <name type="scientific">Tectimicrobiota bacterium</name>
    <dbReference type="NCBI Taxonomy" id="2528274"/>
    <lineage>
        <taxon>Bacteria</taxon>
        <taxon>Pseudomonadati</taxon>
        <taxon>Nitrospinota/Tectimicrobiota group</taxon>
        <taxon>Candidatus Tectimicrobiota</taxon>
    </lineage>
</organism>
<dbReference type="InterPro" id="IPR014729">
    <property type="entry name" value="Rossmann-like_a/b/a_fold"/>
</dbReference>
<dbReference type="GO" id="GO:0005524">
    <property type="term" value="F:ATP binding"/>
    <property type="evidence" value="ECO:0007669"/>
    <property type="project" value="UniProtKB-UniRule"/>
</dbReference>
<dbReference type="EC" id="6.1.1.10" evidence="13"/>
<dbReference type="PROSITE" id="PS50886">
    <property type="entry name" value="TRBD"/>
    <property type="match status" value="1"/>
</dbReference>
<dbReference type="Pfam" id="PF01588">
    <property type="entry name" value="tRNA_bind"/>
    <property type="match status" value="1"/>
</dbReference>
<evidence type="ECO:0000256" key="14">
    <source>
        <dbReference type="SAM" id="MobiDB-lite"/>
    </source>
</evidence>
<evidence type="ECO:0000259" key="15">
    <source>
        <dbReference type="PROSITE" id="PS50886"/>
    </source>
</evidence>
<evidence type="ECO:0000256" key="9">
    <source>
        <dbReference type="ARBA" id="ARBA00022884"/>
    </source>
</evidence>
<dbReference type="CDD" id="cd00814">
    <property type="entry name" value="MetRS_core"/>
    <property type="match status" value="1"/>
</dbReference>
<comment type="caution">
    <text evidence="13">Lacks conserved residue(s) required for the propagation of feature annotation.</text>
</comment>
<dbReference type="InterPro" id="IPR023457">
    <property type="entry name" value="Met-tRNA_synth_2"/>
</dbReference>
<dbReference type="SUPFAM" id="SSF50249">
    <property type="entry name" value="Nucleic acid-binding proteins"/>
    <property type="match status" value="1"/>
</dbReference>
<evidence type="ECO:0000256" key="6">
    <source>
        <dbReference type="ARBA" id="ARBA00022598"/>
    </source>
</evidence>
<evidence type="ECO:0000256" key="4">
    <source>
        <dbReference type="ARBA" id="ARBA00022490"/>
    </source>
</evidence>
<dbReference type="Pfam" id="PF19303">
    <property type="entry name" value="Anticodon_3"/>
    <property type="match status" value="1"/>
</dbReference>
<dbReference type="Gene3D" id="1.10.730.10">
    <property type="entry name" value="Isoleucyl-tRNA Synthetase, Domain 1"/>
    <property type="match status" value="1"/>
</dbReference>
<keyword evidence="9 13" id="KW-0694">RNA-binding</keyword>
<protein>
    <recommendedName>
        <fullName evidence="13">Methionine--tRNA ligase</fullName>
        <ecNumber evidence="13">6.1.1.10</ecNumber>
    </recommendedName>
    <alternativeName>
        <fullName evidence="13">Methionyl-tRNA synthetase</fullName>
        <shortName evidence="13">MetRS</shortName>
    </alternativeName>
</protein>
<accession>A0A932HXI2</accession>
<dbReference type="Proteomes" id="UP000782312">
    <property type="component" value="Unassembled WGS sequence"/>
</dbReference>
<dbReference type="EMBL" id="JACPUR010000001">
    <property type="protein sequence ID" value="MBI3126228.1"/>
    <property type="molecule type" value="Genomic_DNA"/>
</dbReference>
<keyword evidence="11 13" id="KW-0030">Aminoacyl-tRNA synthetase</keyword>
<dbReference type="GO" id="GO:0005737">
    <property type="term" value="C:cytoplasm"/>
    <property type="evidence" value="ECO:0007669"/>
    <property type="project" value="UniProtKB-SubCell"/>
</dbReference>
<feature type="domain" description="TRNA-binding" evidence="15">
    <location>
        <begin position="565"/>
        <end position="665"/>
    </location>
</feature>
<dbReference type="Gene3D" id="2.40.50.140">
    <property type="entry name" value="Nucleic acid-binding proteins"/>
    <property type="match status" value="1"/>
</dbReference>
<dbReference type="FunFam" id="2.170.220.10:FF:000002">
    <property type="entry name" value="Methionine--tRNA ligase"/>
    <property type="match status" value="1"/>
</dbReference>
<evidence type="ECO:0000256" key="1">
    <source>
        <dbReference type="ARBA" id="ARBA00003314"/>
    </source>
</evidence>